<gene>
    <name evidence="2" type="ORF">EEDITHA_LOCUS20798</name>
</gene>
<dbReference type="InterPro" id="IPR000477">
    <property type="entry name" value="RT_dom"/>
</dbReference>
<evidence type="ECO:0000259" key="1">
    <source>
        <dbReference type="PROSITE" id="PS50878"/>
    </source>
</evidence>
<dbReference type="InterPro" id="IPR005135">
    <property type="entry name" value="Endo/exonuclease/phosphatase"/>
</dbReference>
<dbReference type="EMBL" id="CAKOGL010000029">
    <property type="protein sequence ID" value="CAH2106699.1"/>
    <property type="molecule type" value="Genomic_DNA"/>
</dbReference>
<dbReference type="InterPro" id="IPR036691">
    <property type="entry name" value="Endo/exonu/phosph_ase_sf"/>
</dbReference>
<dbReference type="Pfam" id="PF03372">
    <property type="entry name" value="Exo_endo_phos"/>
    <property type="match status" value="1"/>
</dbReference>
<dbReference type="SUPFAM" id="SSF56672">
    <property type="entry name" value="DNA/RNA polymerases"/>
    <property type="match status" value="1"/>
</dbReference>
<organism evidence="2 3">
    <name type="scientific">Euphydryas editha</name>
    <name type="common">Edith's checkerspot</name>
    <dbReference type="NCBI Taxonomy" id="104508"/>
    <lineage>
        <taxon>Eukaryota</taxon>
        <taxon>Metazoa</taxon>
        <taxon>Ecdysozoa</taxon>
        <taxon>Arthropoda</taxon>
        <taxon>Hexapoda</taxon>
        <taxon>Insecta</taxon>
        <taxon>Pterygota</taxon>
        <taxon>Neoptera</taxon>
        <taxon>Endopterygota</taxon>
        <taxon>Lepidoptera</taxon>
        <taxon>Glossata</taxon>
        <taxon>Ditrysia</taxon>
        <taxon>Papilionoidea</taxon>
        <taxon>Nymphalidae</taxon>
        <taxon>Nymphalinae</taxon>
        <taxon>Euphydryas</taxon>
    </lineage>
</organism>
<dbReference type="InterPro" id="IPR043502">
    <property type="entry name" value="DNA/RNA_pol_sf"/>
</dbReference>
<evidence type="ECO:0000313" key="3">
    <source>
        <dbReference type="Proteomes" id="UP001153954"/>
    </source>
</evidence>
<dbReference type="Pfam" id="PF00078">
    <property type="entry name" value="RVT_1"/>
    <property type="match status" value="1"/>
</dbReference>
<proteinExistence type="predicted"/>
<dbReference type="AlphaFoldDB" id="A0AAU9V9C5"/>
<dbReference type="GO" id="GO:0071897">
    <property type="term" value="P:DNA biosynthetic process"/>
    <property type="evidence" value="ECO:0007669"/>
    <property type="project" value="UniProtKB-ARBA"/>
</dbReference>
<dbReference type="PANTHER" id="PTHR19446">
    <property type="entry name" value="REVERSE TRANSCRIPTASES"/>
    <property type="match status" value="1"/>
</dbReference>
<name>A0AAU9V9C5_EUPED</name>
<dbReference type="CDD" id="cd01650">
    <property type="entry name" value="RT_nLTR_like"/>
    <property type="match status" value="1"/>
</dbReference>
<comment type="caution">
    <text evidence="2">The sequence shown here is derived from an EMBL/GenBank/DDBJ whole genome shotgun (WGS) entry which is preliminary data.</text>
</comment>
<feature type="domain" description="Reverse transcriptase" evidence="1">
    <location>
        <begin position="515"/>
        <end position="787"/>
    </location>
</feature>
<dbReference type="SUPFAM" id="SSF56219">
    <property type="entry name" value="DNase I-like"/>
    <property type="match status" value="1"/>
</dbReference>
<protein>
    <recommendedName>
        <fullName evidence="1">Reverse transcriptase domain-containing protein</fullName>
    </recommendedName>
</protein>
<reference evidence="2" key="1">
    <citation type="submission" date="2022-03" db="EMBL/GenBank/DDBJ databases">
        <authorList>
            <person name="Tunstrom K."/>
        </authorList>
    </citation>
    <scope>NUCLEOTIDE SEQUENCE</scope>
</reference>
<sequence length="787" mass="89009">MDKTSRNMKFTTFNCKSITRSADCVRDLCDNCDIMALQETWLLPHDVAYLGSLHSDFAYTGKSAVDTTAGCLLGRPYGGVALLWRKSIFQTVTVVSCKSDRLVAIKIDYVDCSFLIFSVYMPTDSADNLIEFNNCLSEIIAICDSTGIESVFIMGDFNAHPGERFARELLSVCSEQLWSCVDIELLPRDSYTFSSTANGSLRWLDHCVVSSAARQLIVNASVQYDVYTSDHIPVSIECNLNLITPRVTFKNIICNKVIWGERNNNQIIEYSKYCNSKLDYVEFPVEFNICTNSLCSDSHHLTLLNQMYSTLISVLRDAAQITYEGSENVKNKRKYVPGWNKYVRGAHMEARLWYQTWLLHNKPRAGYIYNNMCKFRNIFKSKLKFCQDNKQQIKMDMLAKSHSGKDFKSFWKLTKKLNPGSSRPVSVAGVHDSVDIANLFQQHFKVESPLRQSVRMADVGSASGDISVRFTEKEVATIISGMKRGKSPGHDGLSIEHLQHAGVHLPRILAMFFNLCISHCYLPEDLMYTVVVPIVKNKTGDASDINNYRPISLATIMAKVLDSLLDKQLLKNMKLNDNQFGFRPGLSTESAILCLKQTVQYYTGRCTPVIACFLDLSRAFDLVDYGVLWQKLHRETTLPREIISIFGYWYNNQLNSVRWEESFSNVYRLECGVRQGGLSSPRLFNLYMNHLIDELSNSNIGCHVDGVNINNISYADDMVLLSPSISALRRLLSICQVYAEAHGLKYNAKKSEIMVFKAGAKGYKTIPEVSLCGTPLLRVTSFKYLGH</sequence>
<dbReference type="Proteomes" id="UP001153954">
    <property type="component" value="Unassembled WGS sequence"/>
</dbReference>
<dbReference type="Gene3D" id="3.60.10.10">
    <property type="entry name" value="Endonuclease/exonuclease/phosphatase"/>
    <property type="match status" value="1"/>
</dbReference>
<keyword evidence="3" id="KW-1185">Reference proteome</keyword>
<dbReference type="GO" id="GO:0003824">
    <property type="term" value="F:catalytic activity"/>
    <property type="evidence" value="ECO:0007669"/>
    <property type="project" value="InterPro"/>
</dbReference>
<dbReference type="PROSITE" id="PS50878">
    <property type="entry name" value="RT_POL"/>
    <property type="match status" value="1"/>
</dbReference>
<accession>A0AAU9V9C5</accession>
<evidence type="ECO:0000313" key="2">
    <source>
        <dbReference type="EMBL" id="CAH2106699.1"/>
    </source>
</evidence>